<organism evidence="5 6">
    <name type="scientific">Sinomicrobium oceani</name>
    <dbReference type="NCBI Taxonomy" id="1150368"/>
    <lineage>
        <taxon>Bacteria</taxon>
        <taxon>Pseudomonadati</taxon>
        <taxon>Bacteroidota</taxon>
        <taxon>Flavobacteriia</taxon>
        <taxon>Flavobacteriales</taxon>
        <taxon>Flavobacteriaceae</taxon>
        <taxon>Sinomicrobium</taxon>
    </lineage>
</organism>
<accession>A0A1K1NST0</accession>
<protein>
    <submittedName>
        <fullName evidence="5">RND family efflux transporter, MFP subunit</fullName>
    </submittedName>
</protein>
<dbReference type="Pfam" id="PF25989">
    <property type="entry name" value="YknX_C"/>
    <property type="match status" value="1"/>
</dbReference>
<dbReference type="Proteomes" id="UP000182248">
    <property type="component" value="Unassembled WGS sequence"/>
</dbReference>
<evidence type="ECO:0000313" key="6">
    <source>
        <dbReference type="Proteomes" id="UP000182248"/>
    </source>
</evidence>
<gene>
    <name evidence="5" type="ORF">SAMN02927921_01425</name>
</gene>
<dbReference type="InterPro" id="IPR058792">
    <property type="entry name" value="Beta-barrel_RND_2"/>
</dbReference>
<dbReference type="GO" id="GO:1990281">
    <property type="term" value="C:efflux pump complex"/>
    <property type="evidence" value="ECO:0007669"/>
    <property type="project" value="TreeGrafter"/>
</dbReference>
<dbReference type="InterPro" id="IPR058637">
    <property type="entry name" value="YknX-like_C"/>
</dbReference>
<dbReference type="Pfam" id="PF25954">
    <property type="entry name" value="Beta-barrel_RND_2"/>
    <property type="match status" value="1"/>
</dbReference>
<dbReference type="RefSeq" id="WP_072316660.1">
    <property type="nucleotide sequence ID" value="NZ_FPJE01000006.1"/>
</dbReference>
<dbReference type="PANTHER" id="PTHR30469">
    <property type="entry name" value="MULTIDRUG RESISTANCE PROTEIN MDTA"/>
    <property type="match status" value="1"/>
</dbReference>
<dbReference type="STRING" id="1150368.SAMN02927921_01425"/>
<comment type="similarity">
    <text evidence="1">Belongs to the membrane fusion protein (MFP) (TC 8.A.1) family.</text>
</comment>
<dbReference type="InterPro" id="IPR058625">
    <property type="entry name" value="MdtA-like_BSH"/>
</dbReference>
<dbReference type="PROSITE" id="PS51257">
    <property type="entry name" value="PROKAR_LIPOPROTEIN"/>
    <property type="match status" value="1"/>
</dbReference>
<evidence type="ECO:0000259" key="3">
    <source>
        <dbReference type="Pfam" id="PF25954"/>
    </source>
</evidence>
<dbReference type="EMBL" id="FPJE01000006">
    <property type="protein sequence ID" value="SFW38337.1"/>
    <property type="molecule type" value="Genomic_DNA"/>
</dbReference>
<keyword evidence="6" id="KW-1185">Reference proteome</keyword>
<feature type="domain" description="CusB-like beta-barrel" evidence="3">
    <location>
        <begin position="198"/>
        <end position="271"/>
    </location>
</feature>
<dbReference type="Gene3D" id="2.40.420.20">
    <property type="match status" value="1"/>
</dbReference>
<dbReference type="NCBIfam" id="TIGR01730">
    <property type="entry name" value="RND_mfp"/>
    <property type="match status" value="1"/>
</dbReference>
<feature type="domain" description="Multidrug resistance protein MdtA-like barrel-sandwich hybrid" evidence="2">
    <location>
        <begin position="71"/>
        <end position="185"/>
    </location>
</feature>
<reference evidence="5 6" key="1">
    <citation type="submission" date="2016-11" db="EMBL/GenBank/DDBJ databases">
        <authorList>
            <person name="Jaros S."/>
            <person name="Januszkiewicz K."/>
            <person name="Wedrychowicz H."/>
        </authorList>
    </citation>
    <scope>NUCLEOTIDE SEQUENCE [LARGE SCALE GENOMIC DNA]</scope>
    <source>
        <strain evidence="5 6">CGMCC 1.12145</strain>
    </source>
</reference>
<proteinExistence type="inferred from homology"/>
<dbReference type="Pfam" id="PF25917">
    <property type="entry name" value="BSH_RND"/>
    <property type="match status" value="1"/>
</dbReference>
<dbReference type="SUPFAM" id="SSF111369">
    <property type="entry name" value="HlyD-like secretion proteins"/>
    <property type="match status" value="1"/>
</dbReference>
<evidence type="ECO:0000256" key="1">
    <source>
        <dbReference type="ARBA" id="ARBA00009477"/>
    </source>
</evidence>
<sequence>MLSNRSTTACRLLFPLFALCIAGGCSSEKKKDKLPEAQQVAVRTVRYDTVSASVSLSGNVEGMQTLRLGFMVAGRVSHIAVEEGQSIQKGALLASLDDSDYRIGLEAAEGKLLEVEDKYNRLKMMYDRNSLSEADFVQVKAGLQQARAQQKLRLKNVNDTRLYAPISGVLLKKGVSEGEVIDKGMPVFGLADIDEVKVNAAVPENNINQIRMDQEAKVNIPALDTVYTGKVTEVGLAAEATTRTYNAKITLQNPRHRILPGMIAEIRINTPQKEKALTIPGSAVQRGADNTTFVYVLDGDKKRVFRRNISVGKLFGEQMEVTSGLREGEQIVTEGQQKLYDGTPVTLNALP</sequence>
<name>A0A1K1NST0_9FLAO</name>
<dbReference type="InterPro" id="IPR006143">
    <property type="entry name" value="RND_pump_MFP"/>
</dbReference>
<evidence type="ECO:0000259" key="2">
    <source>
        <dbReference type="Pfam" id="PF25917"/>
    </source>
</evidence>
<dbReference type="Gene3D" id="2.40.50.100">
    <property type="match status" value="1"/>
</dbReference>
<dbReference type="OrthoDB" id="9806939at2"/>
<dbReference type="GO" id="GO:0015562">
    <property type="term" value="F:efflux transmembrane transporter activity"/>
    <property type="evidence" value="ECO:0007669"/>
    <property type="project" value="TreeGrafter"/>
</dbReference>
<dbReference type="Gene3D" id="2.40.30.170">
    <property type="match status" value="1"/>
</dbReference>
<evidence type="ECO:0000313" key="5">
    <source>
        <dbReference type="EMBL" id="SFW38337.1"/>
    </source>
</evidence>
<evidence type="ECO:0000259" key="4">
    <source>
        <dbReference type="Pfam" id="PF25989"/>
    </source>
</evidence>
<dbReference type="AlphaFoldDB" id="A0A1K1NST0"/>
<feature type="domain" description="YknX-like C-terminal permuted SH3-like" evidence="4">
    <location>
        <begin position="276"/>
        <end position="346"/>
    </location>
</feature>